<gene>
    <name evidence="3" type="ORF">HS088_TW16G00515</name>
</gene>
<sequence length="305" mass="34694">MTGSIDGGDERPSPSTITATAKVGLSMSGNPFARIALLFVGVVLLSFLVLYLAADPLRFLPSFHHGLSPVKNDVELKRVLDNATMENKTVIITTVNDAWAEPDSILDVFLESFRVGDGTSKLVKHLDADIMWLRDPFKHFYPKADFQIACDHFIGDSYSRNNSPNGGFTFVRSNHRTILFYKFWYNSRTKYPGLHDQHVLNEIKNDTSITKEIGLKMRFLDTSYFGGFCEPSKDFNEVCTMHANCCVGLENKVLDLKIVIQDWGEFQSLPPNQKSRQSQAKWGVPQHCSMYYHPQERKIKDEQHH</sequence>
<organism evidence="3 4">
    <name type="scientific">Tripterygium wilfordii</name>
    <name type="common">Thunder God vine</name>
    <dbReference type="NCBI Taxonomy" id="458696"/>
    <lineage>
        <taxon>Eukaryota</taxon>
        <taxon>Viridiplantae</taxon>
        <taxon>Streptophyta</taxon>
        <taxon>Embryophyta</taxon>
        <taxon>Tracheophyta</taxon>
        <taxon>Spermatophyta</taxon>
        <taxon>Magnoliopsida</taxon>
        <taxon>eudicotyledons</taxon>
        <taxon>Gunneridae</taxon>
        <taxon>Pentapetalae</taxon>
        <taxon>rosids</taxon>
        <taxon>fabids</taxon>
        <taxon>Celastrales</taxon>
        <taxon>Celastraceae</taxon>
        <taxon>Tripterygium</taxon>
    </lineage>
</organism>
<evidence type="ECO:0000313" key="3">
    <source>
        <dbReference type="EMBL" id="KAF5734073.1"/>
    </source>
</evidence>
<proteinExistence type="predicted"/>
<dbReference type="InParanoid" id="A0A7J7CJ27"/>
<dbReference type="InterPro" id="IPR005069">
    <property type="entry name" value="Nucl-diP-sugar_transferase"/>
</dbReference>
<keyword evidence="1" id="KW-1133">Transmembrane helix</keyword>
<accession>A0A7J7CJ27</accession>
<comment type="caution">
    <text evidence="3">The sequence shown here is derived from an EMBL/GenBank/DDBJ whole genome shotgun (WGS) entry which is preliminary data.</text>
</comment>
<evidence type="ECO:0000313" key="4">
    <source>
        <dbReference type="Proteomes" id="UP000593562"/>
    </source>
</evidence>
<dbReference type="Proteomes" id="UP000593562">
    <property type="component" value="Unassembled WGS sequence"/>
</dbReference>
<dbReference type="InterPro" id="IPR044821">
    <property type="entry name" value="At1g28695/At4g15970-like"/>
</dbReference>
<protein>
    <recommendedName>
        <fullName evidence="2">Nucleotide-diphospho-sugar transferase domain-containing protein</fullName>
    </recommendedName>
</protein>
<keyword evidence="4" id="KW-1185">Reference proteome</keyword>
<keyword evidence="1" id="KW-0812">Transmembrane</keyword>
<name>A0A7J7CJ27_TRIWF</name>
<feature type="domain" description="Nucleotide-diphospho-sugar transferase" evidence="2">
    <location>
        <begin position="126"/>
        <end position="256"/>
    </location>
</feature>
<dbReference type="EMBL" id="JAAARO010000016">
    <property type="protein sequence ID" value="KAF5734073.1"/>
    <property type="molecule type" value="Genomic_DNA"/>
</dbReference>
<evidence type="ECO:0000256" key="1">
    <source>
        <dbReference type="SAM" id="Phobius"/>
    </source>
</evidence>
<dbReference type="AlphaFoldDB" id="A0A7J7CJ27"/>
<evidence type="ECO:0000259" key="2">
    <source>
        <dbReference type="Pfam" id="PF03407"/>
    </source>
</evidence>
<keyword evidence="1" id="KW-0472">Membrane</keyword>
<dbReference type="Pfam" id="PF03407">
    <property type="entry name" value="Nucleotid_trans"/>
    <property type="match status" value="1"/>
</dbReference>
<reference evidence="3 4" key="1">
    <citation type="journal article" date="2020" name="Nat. Commun.">
        <title>Genome of Tripterygium wilfordii and identification of cytochrome P450 involved in triptolide biosynthesis.</title>
        <authorList>
            <person name="Tu L."/>
            <person name="Su P."/>
            <person name="Zhang Z."/>
            <person name="Gao L."/>
            <person name="Wang J."/>
            <person name="Hu T."/>
            <person name="Zhou J."/>
            <person name="Zhang Y."/>
            <person name="Zhao Y."/>
            <person name="Liu Y."/>
            <person name="Song Y."/>
            <person name="Tong Y."/>
            <person name="Lu Y."/>
            <person name="Yang J."/>
            <person name="Xu C."/>
            <person name="Jia M."/>
            <person name="Peters R.J."/>
            <person name="Huang L."/>
            <person name="Gao W."/>
        </authorList>
    </citation>
    <scope>NUCLEOTIDE SEQUENCE [LARGE SCALE GENOMIC DNA]</scope>
    <source>
        <strain evidence="4">cv. XIE 37</strain>
        <tissue evidence="3">Leaf</tissue>
    </source>
</reference>
<dbReference type="PANTHER" id="PTHR46038">
    <property type="entry name" value="EXPRESSED PROTEIN-RELATED"/>
    <property type="match status" value="1"/>
</dbReference>
<feature type="transmembrane region" description="Helical" evidence="1">
    <location>
        <begin position="32"/>
        <end position="54"/>
    </location>
</feature>
<dbReference type="PANTHER" id="PTHR46038:SF13">
    <property type="entry name" value="GLYCOSYLTRANSFERASE"/>
    <property type="match status" value="1"/>
</dbReference>